<evidence type="ECO:0000313" key="1">
    <source>
        <dbReference type="EMBL" id="PKR56603.1"/>
    </source>
</evidence>
<protein>
    <submittedName>
        <fullName evidence="1">Uncharacterized protein</fullName>
    </submittedName>
</protein>
<dbReference type="SUPFAM" id="SSF53448">
    <property type="entry name" value="Nucleotide-diphospho-sugar transferases"/>
    <property type="match status" value="1"/>
</dbReference>
<dbReference type="Gene3D" id="3.90.550.10">
    <property type="entry name" value="Spore Coat Polysaccharide Biosynthesis Protein SpsA, Chain A"/>
    <property type="match status" value="1"/>
</dbReference>
<keyword evidence="2" id="KW-1185">Reference proteome</keyword>
<proteinExistence type="predicted"/>
<reference evidence="1 2" key="1">
    <citation type="submission" date="2017-09" db="EMBL/GenBank/DDBJ databases">
        <title>Biodiversity and function of Thalassospira species in the particle-attached aromatic-hydrocarbon-degrading consortia from the surface seawater of the China South Sea.</title>
        <authorList>
            <person name="Dong C."/>
            <person name="Lai Q."/>
            <person name="Shao Z."/>
        </authorList>
    </citation>
    <scope>NUCLEOTIDE SEQUENCE [LARGE SCALE GENOMIC DNA]</scope>
    <source>
        <strain evidence="1 2">139Z-12</strain>
    </source>
</reference>
<dbReference type="InterPro" id="IPR029044">
    <property type="entry name" value="Nucleotide-diphossugar_trans"/>
</dbReference>
<evidence type="ECO:0000313" key="2">
    <source>
        <dbReference type="Proteomes" id="UP000233332"/>
    </source>
</evidence>
<dbReference type="EMBL" id="NXGX01000011">
    <property type="protein sequence ID" value="PKR56603.1"/>
    <property type="molecule type" value="Genomic_DNA"/>
</dbReference>
<accession>A0A2N3L1B5</accession>
<dbReference type="Proteomes" id="UP000233332">
    <property type="component" value="Unassembled WGS sequence"/>
</dbReference>
<dbReference type="AlphaFoldDB" id="A0A2N3L1B5"/>
<gene>
    <name evidence="1" type="ORF">COO92_20455</name>
</gene>
<organism evidence="1 2">
    <name type="scientific">Thalassospira lohafexi</name>
    <dbReference type="NCBI Taxonomy" id="744227"/>
    <lineage>
        <taxon>Bacteria</taxon>
        <taxon>Pseudomonadati</taxon>
        <taxon>Pseudomonadota</taxon>
        <taxon>Alphaproteobacteria</taxon>
        <taxon>Rhodospirillales</taxon>
        <taxon>Thalassospiraceae</taxon>
        <taxon>Thalassospira</taxon>
    </lineage>
</organism>
<comment type="caution">
    <text evidence="1">The sequence shown here is derived from an EMBL/GenBank/DDBJ whole genome shotgun (WGS) entry which is preliminary data.</text>
</comment>
<dbReference type="RefSeq" id="WP_101304796.1">
    <property type="nucleotide sequence ID" value="NZ_NXGX01000011.1"/>
</dbReference>
<sequence length="731" mass="79921">MTEAYGMPLDGRTVVAALVDDGLALMVGVGNALPATIDIYLNNQSDAKIQASVISWRRNETDQENAYGFVALLPMKDVSPRRLKTALFRGAGKPREYRIENRQQRIESILSSVADQAGPAFATVIDGVIEALLAGDPDKKRLRKVAALVQIAARSNGFIEVLGGLEEGEVYIQGWSSDFPVGRTRVIAMDDAPILAELTSADFQRDDLGDEASGVTGLMLGDKPINPGKLKRVYFRGREGWYSIEVYQQRVLVAPPDVPAHIRSVLGRVRAPENILHQLRMAAHRFDGRDTVSELDRPVRIGIDFSLLIEGSGVLISGWMLDPDRAVENVSLRVGGELVRIDDHWTRQSRADVTGAFANDPMFSGMNPARNNHGFLVFCSLEDTPPSDQPVYLELGIVDAFPAYCPLNPTRASARQALSRVLPSLDPRSVTASNSIERQFGPMLQGMTAQNPYAVDVHDIGDFDEDAPVTLVVGVDDTINDIGVTIALLGLDQATRHLPIVIAGPVESFDLVGSDMLRLAAFYKLNTRIVFAEGVEDFCDALEVGVAATNSETIGLVSAHILPRDDGWFDQLLAAYRKRGSKALVSPTILFEDDSVRWAGTWIDGDTKGGQYLSDRYVGYPCAVLADAEPSEVSAGTLECCILPRKAFVDTDGFTRGYIGPAEKSLDLALKLRMAGTPSYWIPEVEVLGSEQSISSAPAWEELSHRLDRWAFDRRWSLVVSNLRSHNNAVD</sequence>
<name>A0A2N3L1B5_9PROT</name>